<dbReference type="InterPro" id="IPR001734">
    <property type="entry name" value="Na/solute_symporter"/>
</dbReference>
<dbReference type="GO" id="GO:0005886">
    <property type="term" value="C:plasma membrane"/>
    <property type="evidence" value="ECO:0007669"/>
    <property type="project" value="UniProtKB-SubCell"/>
</dbReference>
<comment type="similarity">
    <text evidence="2 13">Belongs to the sodium:solute symporter (SSF) (TC 2.A.21) family.</text>
</comment>
<dbReference type="InterPro" id="IPR050277">
    <property type="entry name" value="Sodium:Solute_Symporter"/>
</dbReference>
<evidence type="ECO:0000256" key="9">
    <source>
        <dbReference type="ARBA" id="ARBA00023065"/>
    </source>
</evidence>
<evidence type="ECO:0000256" key="5">
    <source>
        <dbReference type="ARBA" id="ARBA00022692"/>
    </source>
</evidence>
<evidence type="ECO:0000256" key="13">
    <source>
        <dbReference type="RuleBase" id="RU362091"/>
    </source>
</evidence>
<feature type="transmembrane region" description="Helical" evidence="14">
    <location>
        <begin position="413"/>
        <end position="432"/>
    </location>
</feature>
<dbReference type="PROSITE" id="PS50283">
    <property type="entry name" value="NA_SOLUT_SYMP_3"/>
    <property type="match status" value="1"/>
</dbReference>
<evidence type="ECO:0000256" key="3">
    <source>
        <dbReference type="ARBA" id="ARBA00022448"/>
    </source>
</evidence>
<dbReference type="OrthoDB" id="9761931at2"/>
<dbReference type="AlphaFoldDB" id="A0A1I7NI75"/>
<dbReference type="CDD" id="cd11477">
    <property type="entry name" value="SLC5sbd_u1"/>
    <property type="match status" value="1"/>
</dbReference>
<proteinExistence type="inferred from homology"/>
<keyword evidence="11" id="KW-0739">Sodium transport</keyword>
<dbReference type="Pfam" id="PF00474">
    <property type="entry name" value="SSF"/>
    <property type="match status" value="1"/>
</dbReference>
<accession>A0A1I7NI75</accession>
<evidence type="ECO:0000256" key="14">
    <source>
        <dbReference type="SAM" id="Phobius"/>
    </source>
</evidence>
<sequence length="614" mass="69398">MGLKPADSLILITYLMLTVIVGWLLRHRARRSKESYLMAGKSLPWYLLGLSNASDMFDVSGTMWLVSVCFVYGFKSVWLPWLWPVFNQIFMMMYLSGWLRKSHATTGAEWLQTRFGNHVPYARASHLIIVIFALITCLGYMAYGFIGMGKFLAIFFPWEQISAHLPIQVPLHWAMAVYGLLFSLFALFYAVMGGLHSIVINDAIKYGIMLTACTGLGILVFRETSVHTLPVPREWFSIGFGWHLHMHWTDALSAVNEKIQSDGYQLFGIFFMLMLLKGILASMAGPAPNYDMQKILSTRNARDAAKMSGSVSVILLPLRYTLIMSLTLLALIHDRDLNLHLLGTKQMDFEVILPAVIQHLLPAGLSGLLLTALLGSFLGSFSSTINAAQAYLVNDIYLRYIHPHASRKTVIRISYASGILVVTAGILLSLVIKDINNILQWIVSALYGGYIAANVLKWYWWRMNAGGFFWGMLAGICTALLFSVFFKNAGFLYAFPLLFLISLIACIIGSYSLPPTPQPVLTSFYIQVRPWGFWKPVHQLAMQQAHDLQPNKNFKHDMMNVALGITAQQCLTLMPMYLLIHRMHAFIITAFILIIISIILWRTWWKPLHTDAYN</sequence>
<evidence type="ECO:0000313" key="15">
    <source>
        <dbReference type="EMBL" id="SFV34355.1"/>
    </source>
</evidence>
<feature type="transmembrane region" description="Helical" evidence="14">
    <location>
        <begin position="170"/>
        <end position="191"/>
    </location>
</feature>
<keyword evidence="6" id="KW-0769">Symport</keyword>
<evidence type="ECO:0000256" key="8">
    <source>
        <dbReference type="ARBA" id="ARBA00023053"/>
    </source>
</evidence>
<keyword evidence="3" id="KW-0813">Transport</keyword>
<dbReference type="PANTHER" id="PTHR48086:SF3">
    <property type="entry name" value="SODIUM_PROLINE SYMPORTER"/>
    <property type="match status" value="1"/>
</dbReference>
<feature type="transmembrane region" description="Helical" evidence="14">
    <location>
        <begin position="468"/>
        <end position="486"/>
    </location>
</feature>
<dbReference type="STRING" id="1393122.SAMN05660895_1977"/>
<keyword evidence="7 14" id="KW-1133">Transmembrane helix</keyword>
<dbReference type="EMBL" id="FPCJ01000001">
    <property type="protein sequence ID" value="SFV34355.1"/>
    <property type="molecule type" value="Genomic_DNA"/>
</dbReference>
<comment type="catalytic activity">
    <reaction evidence="12">
        <text>L-proline(in) + Na(+)(in) = L-proline(out) + Na(+)(out)</text>
        <dbReference type="Rhea" id="RHEA:28967"/>
        <dbReference type="ChEBI" id="CHEBI:29101"/>
        <dbReference type="ChEBI" id="CHEBI:60039"/>
    </reaction>
</comment>
<feature type="transmembrane region" description="Helical" evidence="14">
    <location>
        <begin position="203"/>
        <end position="221"/>
    </location>
</feature>
<keyword evidence="4" id="KW-1003">Cell membrane</keyword>
<evidence type="ECO:0000256" key="1">
    <source>
        <dbReference type="ARBA" id="ARBA00004651"/>
    </source>
</evidence>
<keyword evidence="8" id="KW-0915">Sodium</keyword>
<evidence type="ECO:0000256" key="12">
    <source>
        <dbReference type="ARBA" id="ARBA00033708"/>
    </source>
</evidence>
<feature type="transmembrane region" description="Helical" evidence="14">
    <location>
        <begin position="45"/>
        <end position="74"/>
    </location>
</feature>
<protein>
    <submittedName>
        <fullName evidence="15">Na+/proline symporter</fullName>
    </submittedName>
</protein>
<organism evidence="15 16">
    <name type="scientific">Thermoflavifilum thermophilum</name>
    <dbReference type="NCBI Taxonomy" id="1393122"/>
    <lineage>
        <taxon>Bacteria</taxon>
        <taxon>Pseudomonadati</taxon>
        <taxon>Bacteroidota</taxon>
        <taxon>Chitinophagia</taxon>
        <taxon>Chitinophagales</taxon>
        <taxon>Chitinophagaceae</taxon>
        <taxon>Thermoflavifilum</taxon>
    </lineage>
</organism>
<feature type="transmembrane region" description="Helical" evidence="14">
    <location>
        <begin position="586"/>
        <end position="605"/>
    </location>
</feature>
<evidence type="ECO:0000256" key="4">
    <source>
        <dbReference type="ARBA" id="ARBA00022475"/>
    </source>
</evidence>
<name>A0A1I7NI75_9BACT</name>
<evidence type="ECO:0000313" key="16">
    <source>
        <dbReference type="Proteomes" id="UP000199537"/>
    </source>
</evidence>
<dbReference type="Gene3D" id="1.20.1730.10">
    <property type="entry name" value="Sodium/glucose cotransporter"/>
    <property type="match status" value="1"/>
</dbReference>
<feature type="transmembrane region" description="Helical" evidence="14">
    <location>
        <begin position="311"/>
        <end position="332"/>
    </location>
</feature>
<feature type="transmembrane region" description="Helical" evidence="14">
    <location>
        <begin position="266"/>
        <end position="290"/>
    </location>
</feature>
<keyword evidence="5 14" id="KW-0812">Transmembrane</keyword>
<keyword evidence="10 14" id="KW-0472">Membrane</keyword>
<comment type="subcellular location">
    <subcellularLocation>
        <location evidence="1">Cell membrane</location>
        <topology evidence="1">Multi-pass membrane protein</topology>
    </subcellularLocation>
</comment>
<evidence type="ECO:0000256" key="11">
    <source>
        <dbReference type="ARBA" id="ARBA00023201"/>
    </source>
</evidence>
<reference evidence="16" key="1">
    <citation type="submission" date="2016-10" db="EMBL/GenBank/DDBJ databases">
        <authorList>
            <person name="Varghese N."/>
            <person name="Submissions S."/>
        </authorList>
    </citation>
    <scope>NUCLEOTIDE SEQUENCE [LARGE SCALE GENOMIC DNA]</scope>
    <source>
        <strain evidence="16">DSM 14807</strain>
    </source>
</reference>
<keyword evidence="16" id="KW-1185">Reference proteome</keyword>
<keyword evidence="9" id="KW-0406">Ion transport</keyword>
<evidence type="ECO:0000256" key="7">
    <source>
        <dbReference type="ARBA" id="ARBA00022989"/>
    </source>
</evidence>
<feature type="transmembrane region" description="Helical" evidence="14">
    <location>
        <begin position="6"/>
        <end position="25"/>
    </location>
</feature>
<evidence type="ECO:0000256" key="6">
    <source>
        <dbReference type="ARBA" id="ARBA00022847"/>
    </source>
</evidence>
<evidence type="ECO:0000256" key="10">
    <source>
        <dbReference type="ARBA" id="ARBA00023136"/>
    </source>
</evidence>
<evidence type="ECO:0000256" key="2">
    <source>
        <dbReference type="ARBA" id="ARBA00006434"/>
    </source>
</evidence>
<feature type="transmembrane region" description="Helical" evidence="14">
    <location>
        <begin position="492"/>
        <end position="513"/>
    </location>
</feature>
<dbReference type="PANTHER" id="PTHR48086">
    <property type="entry name" value="SODIUM/PROLINE SYMPORTER-RELATED"/>
    <property type="match status" value="1"/>
</dbReference>
<feature type="transmembrane region" description="Helical" evidence="14">
    <location>
        <begin position="80"/>
        <end position="99"/>
    </location>
</feature>
<dbReference type="GO" id="GO:0015824">
    <property type="term" value="P:proline transport"/>
    <property type="evidence" value="ECO:0007669"/>
    <property type="project" value="TreeGrafter"/>
</dbReference>
<feature type="transmembrane region" description="Helical" evidence="14">
    <location>
        <begin position="438"/>
        <end position="456"/>
    </location>
</feature>
<gene>
    <name evidence="15" type="ORF">SAMN05660895_1977</name>
</gene>
<dbReference type="InterPro" id="IPR038377">
    <property type="entry name" value="Na/Glc_symporter_sf"/>
</dbReference>
<dbReference type="GO" id="GO:0005298">
    <property type="term" value="F:proline:sodium symporter activity"/>
    <property type="evidence" value="ECO:0007669"/>
    <property type="project" value="TreeGrafter"/>
</dbReference>
<dbReference type="Proteomes" id="UP000199537">
    <property type="component" value="Unassembled WGS sequence"/>
</dbReference>
<feature type="transmembrane region" description="Helical" evidence="14">
    <location>
        <begin position="127"/>
        <end position="158"/>
    </location>
</feature>
<dbReference type="GO" id="GO:0015193">
    <property type="term" value="F:L-proline transmembrane transporter activity"/>
    <property type="evidence" value="ECO:0007669"/>
    <property type="project" value="TreeGrafter"/>
</dbReference>
<dbReference type="RefSeq" id="WP_092460155.1">
    <property type="nucleotide sequence ID" value="NZ_FPCJ01000001.1"/>
</dbReference>